<accession>A0A376YDL4</accession>
<dbReference type="EC" id="2.5.1.16" evidence="1"/>
<proteinExistence type="predicted"/>
<dbReference type="GO" id="GO:0004766">
    <property type="term" value="F:spermidine synthase activity"/>
    <property type="evidence" value="ECO:0007669"/>
    <property type="project" value="UniProtKB-EC"/>
</dbReference>
<sequence length="113" mass="13032">MKLQTLPESWRYLRRTKRRLLFTAGRSHRQPSQTQHYFSDVGFYQAAIPTYYGGIMTFAWATDNDALRHLSTEIIQARFLASGLKCRYYNPAIHTAAFALPQYLQDALASQPS</sequence>
<name>A0A376YDL4_ECOLX</name>
<reference evidence="1 2" key="1">
    <citation type="submission" date="2018-06" db="EMBL/GenBank/DDBJ databases">
        <authorList>
            <consortium name="Pathogen Informatics"/>
            <person name="Doyle S."/>
        </authorList>
    </citation>
    <scope>NUCLEOTIDE SEQUENCE [LARGE SCALE GENOMIC DNA]</scope>
    <source>
        <strain evidence="1 2">NCTC9117</strain>
    </source>
</reference>
<dbReference type="EMBL" id="UGDC01000003">
    <property type="protein sequence ID" value="STJ82498.1"/>
    <property type="molecule type" value="Genomic_DNA"/>
</dbReference>
<protein>
    <submittedName>
        <fullName evidence="1">Spermidine synthase</fullName>
        <ecNumber evidence="1">2.5.1.16</ecNumber>
    </submittedName>
</protein>
<dbReference type="InterPro" id="IPR029063">
    <property type="entry name" value="SAM-dependent_MTases_sf"/>
</dbReference>
<keyword evidence="1" id="KW-0808">Transferase</keyword>
<evidence type="ECO:0000313" key="2">
    <source>
        <dbReference type="Proteomes" id="UP000254785"/>
    </source>
</evidence>
<dbReference type="Gene3D" id="3.40.50.150">
    <property type="entry name" value="Vaccinia Virus protein VP39"/>
    <property type="match status" value="1"/>
</dbReference>
<dbReference type="SUPFAM" id="SSF53335">
    <property type="entry name" value="S-adenosyl-L-methionine-dependent methyltransferases"/>
    <property type="match status" value="1"/>
</dbReference>
<dbReference type="Proteomes" id="UP000254785">
    <property type="component" value="Unassembled WGS sequence"/>
</dbReference>
<gene>
    <name evidence="1" type="primary">speE_3</name>
    <name evidence="1" type="ORF">NCTC9117_05110</name>
</gene>
<dbReference type="AlphaFoldDB" id="A0A376YDL4"/>
<evidence type="ECO:0000313" key="1">
    <source>
        <dbReference type="EMBL" id="STJ82498.1"/>
    </source>
</evidence>
<organism evidence="1 2">
    <name type="scientific">Escherichia coli</name>
    <dbReference type="NCBI Taxonomy" id="562"/>
    <lineage>
        <taxon>Bacteria</taxon>
        <taxon>Pseudomonadati</taxon>
        <taxon>Pseudomonadota</taxon>
        <taxon>Gammaproteobacteria</taxon>
        <taxon>Enterobacterales</taxon>
        <taxon>Enterobacteriaceae</taxon>
        <taxon>Escherichia</taxon>
    </lineage>
</organism>